<feature type="region of interest" description="Disordered" evidence="1">
    <location>
        <begin position="47"/>
        <end position="125"/>
    </location>
</feature>
<dbReference type="RefSeq" id="XP_033592589.1">
    <property type="nucleotide sequence ID" value="XM_033738620.1"/>
</dbReference>
<dbReference type="GeneID" id="54479622"/>
<sequence>MSDREGAKGKDAKTSEATEGTEVREDVEGGLVYSSETMQRTSIFNSGAVGFPATQTQVDVESTRSADASSPASVQLATTDNKDYGIQEEDDSDEEDGDDEEDDDSEEDGYSEEGGVGIQQSPPRASRLSILAPMLYSARYYADLNRGSGGHDSASEDDEEITLGSSDSDETASPSPTPSQDSTAQIVVAPATIGPLQICEHTTWCHCPRDEATDPDNIFLHLSEYALNRMEWPMLADRSTQKIPLPEHELTKIHVVPRVNEAQRSSDVVRSKLPVIGFDSTEDLKQAARTLVAEINHHFPPAFVTDDTYYAPMIVHVRDVITQWFRDMDYEALERKFAELVGDKKDLMHLFQKFLLPRLKTISLAESGLEEKDEAQKAVQAMVDELDSAHHVQSC</sequence>
<feature type="compositionally biased region" description="Basic and acidic residues" evidence="1">
    <location>
        <begin position="1"/>
        <end position="27"/>
    </location>
</feature>
<proteinExistence type="predicted"/>
<feature type="region of interest" description="Disordered" evidence="1">
    <location>
        <begin position="1"/>
        <end position="33"/>
    </location>
</feature>
<feature type="compositionally biased region" description="Acidic residues" evidence="1">
    <location>
        <begin position="86"/>
        <end position="111"/>
    </location>
</feature>
<evidence type="ECO:0000256" key="1">
    <source>
        <dbReference type="SAM" id="MobiDB-lite"/>
    </source>
</evidence>
<reference evidence="2" key="1">
    <citation type="journal article" date="2020" name="Stud. Mycol.">
        <title>101 Dothideomycetes genomes: a test case for predicting lifestyles and emergence of pathogens.</title>
        <authorList>
            <person name="Haridas S."/>
            <person name="Albert R."/>
            <person name="Binder M."/>
            <person name="Bloem J."/>
            <person name="Labutti K."/>
            <person name="Salamov A."/>
            <person name="Andreopoulos B."/>
            <person name="Baker S."/>
            <person name="Barry K."/>
            <person name="Bills G."/>
            <person name="Bluhm B."/>
            <person name="Cannon C."/>
            <person name="Castanera R."/>
            <person name="Culley D."/>
            <person name="Daum C."/>
            <person name="Ezra D."/>
            <person name="Gonzalez J."/>
            <person name="Henrissat B."/>
            <person name="Kuo A."/>
            <person name="Liang C."/>
            <person name="Lipzen A."/>
            <person name="Lutzoni F."/>
            <person name="Magnuson J."/>
            <person name="Mondo S."/>
            <person name="Nolan M."/>
            <person name="Ohm R."/>
            <person name="Pangilinan J."/>
            <person name="Park H.-J."/>
            <person name="Ramirez L."/>
            <person name="Alfaro M."/>
            <person name="Sun H."/>
            <person name="Tritt A."/>
            <person name="Yoshinaga Y."/>
            <person name="Zwiers L.-H."/>
            <person name="Turgeon B."/>
            <person name="Goodwin S."/>
            <person name="Spatafora J."/>
            <person name="Crous P."/>
            <person name="Grigoriev I."/>
        </authorList>
    </citation>
    <scope>NUCLEOTIDE SEQUENCE</scope>
    <source>
        <strain evidence="2">CBS 113389</strain>
    </source>
</reference>
<dbReference type="Proteomes" id="UP000799767">
    <property type="component" value="Unassembled WGS sequence"/>
</dbReference>
<dbReference type="AlphaFoldDB" id="A0A6A6Q0T5"/>
<accession>A0A6A6Q0T5</accession>
<name>A0A6A6Q0T5_9PEZI</name>
<feature type="compositionally biased region" description="Polar residues" evidence="1">
    <location>
        <begin position="163"/>
        <end position="182"/>
    </location>
</feature>
<feature type="region of interest" description="Disordered" evidence="1">
    <location>
        <begin position="147"/>
        <end position="182"/>
    </location>
</feature>
<gene>
    <name evidence="2" type="ORF">BDY17DRAFT_69612</name>
</gene>
<evidence type="ECO:0000313" key="3">
    <source>
        <dbReference type="Proteomes" id="UP000799767"/>
    </source>
</evidence>
<protein>
    <submittedName>
        <fullName evidence="2">Uncharacterized protein</fullName>
    </submittedName>
</protein>
<dbReference type="EMBL" id="MU001632">
    <property type="protein sequence ID" value="KAF2486020.1"/>
    <property type="molecule type" value="Genomic_DNA"/>
</dbReference>
<evidence type="ECO:0000313" key="2">
    <source>
        <dbReference type="EMBL" id="KAF2486020.1"/>
    </source>
</evidence>
<keyword evidence="3" id="KW-1185">Reference proteome</keyword>
<feature type="compositionally biased region" description="Polar residues" evidence="1">
    <location>
        <begin position="53"/>
        <end position="79"/>
    </location>
</feature>
<organism evidence="2 3">
    <name type="scientific">Neohortaea acidophila</name>
    <dbReference type="NCBI Taxonomy" id="245834"/>
    <lineage>
        <taxon>Eukaryota</taxon>
        <taxon>Fungi</taxon>
        <taxon>Dikarya</taxon>
        <taxon>Ascomycota</taxon>
        <taxon>Pezizomycotina</taxon>
        <taxon>Dothideomycetes</taxon>
        <taxon>Dothideomycetidae</taxon>
        <taxon>Mycosphaerellales</taxon>
        <taxon>Teratosphaeriaceae</taxon>
        <taxon>Neohortaea</taxon>
    </lineage>
</organism>